<feature type="transmembrane region" description="Helical" evidence="1">
    <location>
        <begin position="182"/>
        <end position="201"/>
    </location>
</feature>
<dbReference type="KEGG" id="mff:MFFC18_26290"/>
<evidence type="ECO:0000256" key="1">
    <source>
        <dbReference type="SAM" id="Phobius"/>
    </source>
</evidence>
<protein>
    <submittedName>
        <fullName evidence="2">Uncharacterized protein</fullName>
    </submittedName>
</protein>
<keyword evidence="3" id="KW-1185">Reference proteome</keyword>
<name>A0A5B9PDU8_9BACT</name>
<evidence type="ECO:0000313" key="3">
    <source>
        <dbReference type="Proteomes" id="UP000322214"/>
    </source>
</evidence>
<dbReference type="AlphaFoldDB" id="A0A5B9PDU8"/>
<keyword evidence="1" id="KW-0472">Membrane</keyword>
<keyword evidence="1" id="KW-1133">Transmembrane helix</keyword>
<feature type="transmembrane region" description="Helical" evidence="1">
    <location>
        <begin position="150"/>
        <end position="176"/>
    </location>
</feature>
<feature type="transmembrane region" description="Helical" evidence="1">
    <location>
        <begin position="121"/>
        <end position="143"/>
    </location>
</feature>
<accession>A0A5B9PDU8</accession>
<organism evidence="2 3">
    <name type="scientific">Mariniblastus fucicola</name>
    <dbReference type="NCBI Taxonomy" id="980251"/>
    <lineage>
        <taxon>Bacteria</taxon>
        <taxon>Pseudomonadati</taxon>
        <taxon>Planctomycetota</taxon>
        <taxon>Planctomycetia</taxon>
        <taxon>Pirellulales</taxon>
        <taxon>Pirellulaceae</taxon>
        <taxon>Mariniblastus</taxon>
    </lineage>
</organism>
<sequence>MVIPAVSAAPVSSAMAASSSSKPVDPMEDLLREANVGPVSSGGPICPDCGTEITPGAVLCVECGFNLETGKRLRTARENAEGEVDTGLTDAEKIMRKAEAEIEETPIGADDQDFGDGGDSFVIAGVAGVILAILVAIGLVVIFSMDQISLYYNSGGISFIASCCMWIGMTIWLTYVAFRAKIGHGIACVLTGGLYCIIFGFMQGKTLLMPTIIMLVALVVGLASGTYVYYCGFGPLET</sequence>
<feature type="transmembrane region" description="Helical" evidence="1">
    <location>
        <begin position="208"/>
        <end position="230"/>
    </location>
</feature>
<reference evidence="2 3" key="1">
    <citation type="submission" date="2019-08" db="EMBL/GenBank/DDBJ databases">
        <title>Deep-cultivation of Planctomycetes and their phenomic and genomic characterization uncovers novel biology.</title>
        <authorList>
            <person name="Wiegand S."/>
            <person name="Jogler M."/>
            <person name="Boedeker C."/>
            <person name="Pinto D."/>
            <person name="Vollmers J."/>
            <person name="Rivas-Marin E."/>
            <person name="Kohn T."/>
            <person name="Peeters S.H."/>
            <person name="Heuer A."/>
            <person name="Rast P."/>
            <person name="Oberbeckmann S."/>
            <person name="Bunk B."/>
            <person name="Jeske O."/>
            <person name="Meyerdierks A."/>
            <person name="Storesund J.E."/>
            <person name="Kallscheuer N."/>
            <person name="Luecker S."/>
            <person name="Lage O.M."/>
            <person name="Pohl T."/>
            <person name="Merkel B.J."/>
            <person name="Hornburger P."/>
            <person name="Mueller R.-W."/>
            <person name="Bruemmer F."/>
            <person name="Labrenz M."/>
            <person name="Spormann A.M."/>
            <person name="Op den Camp H."/>
            <person name="Overmann J."/>
            <person name="Amann R."/>
            <person name="Jetten M.S.M."/>
            <person name="Mascher T."/>
            <person name="Medema M.H."/>
            <person name="Devos D.P."/>
            <person name="Kaster A.-K."/>
            <person name="Ovreas L."/>
            <person name="Rohde M."/>
            <person name="Galperin M.Y."/>
            <person name="Jogler C."/>
        </authorList>
    </citation>
    <scope>NUCLEOTIDE SEQUENCE [LARGE SCALE GENOMIC DNA]</scope>
    <source>
        <strain evidence="2 3">FC18</strain>
    </source>
</reference>
<evidence type="ECO:0000313" key="2">
    <source>
        <dbReference type="EMBL" id="QEG22746.1"/>
    </source>
</evidence>
<dbReference type="Proteomes" id="UP000322214">
    <property type="component" value="Chromosome"/>
</dbReference>
<dbReference type="EMBL" id="CP042912">
    <property type="protein sequence ID" value="QEG22746.1"/>
    <property type="molecule type" value="Genomic_DNA"/>
</dbReference>
<proteinExistence type="predicted"/>
<keyword evidence="1" id="KW-0812">Transmembrane</keyword>
<gene>
    <name evidence="2" type="ORF">MFFC18_26290</name>
</gene>